<keyword evidence="2" id="KW-1185">Reference proteome</keyword>
<dbReference type="Proteomes" id="UP000768646">
    <property type="component" value="Unassembled WGS sequence"/>
</dbReference>
<reference evidence="1 2" key="1">
    <citation type="journal article" date="2021" name="Commun. Biol.">
        <title>Genomic insights into the host specific adaptation of the Pneumocystis genus.</title>
        <authorList>
            <person name="Cisse O.H."/>
            <person name="Ma L."/>
            <person name="Dekker J.P."/>
            <person name="Khil P.P."/>
            <person name="Youn J.-H."/>
            <person name="Brenchley J.M."/>
            <person name="Blair R."/>
            <person name="Pahar B."/>
            <person name="Chabe M."/>
            <person name="Van Rompay K.K.A."/>
            <person name="Keesler R."/>
            <person name="Sukura A."/>
            <person name="Hirsch V."/>
            <person name="Kutty G."/>
            <person name="Liu Y."/>
            <person name="Peng L."/>
            <person name="Chen J."/>
            <person name="Song J."/>
            <person name="Weissenbacher-Lang C."/>
            <person name="Xu J."/>
            <person name="Upham N.S."/>
            <person name="Stajich J.E."/>
            <person name="Cuomo C.A."/>
            <person name="Cushion M.T."/>
            <person name="Kovacs J.A."/>
        </authorList>
    </citation>
    <scope>NUCLEOTIDE SEQUENCE [LARGE SCALE GENOMIC DNA]</scope>
    <source>
        <strain evidence="1 2">RABM</strain>
    </source>
</reference>
<evidence type="ECO:0000313" key="2">
    <source>
        <dbReference type="Proteomes" id="UP000768646"/>
    </source>
</evidence>
<comment type="caution">
    <text evidence="1">The sequence shown here is derived from an EMBL/GenBank/DDBJ whole genome shotgun (WGS) entry which is preliminary data.</text>
</comment>
<dbReference type="EMBL" id="JABTEG010000001">
    <property type="protein sequence ID" value="KAG4306240.1"/>
    <property type="molecule type" value="Genomic_DNA"/>
</dbReference>
<proteinExistence type="predicted"/>
<protein>
    <submittedName>
        <fullName evidence="1">Uncharacterized protein</fullName>
    </submittedName>
</protein>
<name>A0ACB7CFS9_9ASCO</name>
<accession>A0ACB7CFS9</accession>
<gene>
    <name evidence="1" type="ORF">PORY_000228</name>
</gene>
<organism evidence="1 2">
    <name type="scientific">Pneumocystis oryctolagi</name>
    <dbReference type="NCBI Taxonomy" id="42067"/>
    <lineage>
        <taxon>Eukaryota</taxon>
        <taxon>Fungi</taxon>
        <taxon>Dikarya</taxon>
        <taxon>Ascomycota</taxon>
        <taxon>Taphrinomycotina</taxon>
        <taxon>Pneumocystomycetes</taxon>
        <taxon>Pneumocystaceae</taxon>
        <taxon>Pneumocystis</taxon>
    </lineage>
</organism>
<sequence>MNRLVNRSAEWVADEKTENKEENEGKKDDENIFLFVPNLIEIIFFFLLKGMSFGEMVLDEMSVLNIIIGYSRILLATASLKYMPYHPKYCTWLYILSCLLDAFDGMAARWLGQSTKFGAILDMVTDRCTTSCLLCFLSSAYPEYTMTFQFLISIDLASHYMHVFSTLAQGSSSHKKIPDDQSWILRQYYQNNVILFVFCAANELFFVALYLLSFPPKSPPRLGYIFNIPLSYPVLIGTVSFPICLGKQIINIVQMINAAKALVDVDKENRRKMRSM</sequence>
<evidence type="ECO:0000313" key="1">
    <source>
        <dbReference type="EMBL" id="KAG4306240.1"/>
    </source>
</evidence>